<reference evidence="1" key="1">
    <citation type="journal article" date="2023" name="Nat. Commun.">
        <title>Diploid and tetraploid genomes of Acorus and the evolution of monocots.</title>
        <authorList>
            <person name="Ma L."/>
            <person name="Liu K.W."/>
            <person name="Li Z."/>
            <person name="Hsiao Y.Y."/>
            <person name="Qi Y."/>
            <person name="Fu T."/>
            <person name="Tang G.D."/>
            <person name="Zhang D."/>
            <person name="Sun W.H."/>
            <person name="Liu D.K."/>
            <person name="Li Y."/>
            <person name="Chen G.Z."/>
            <person name="Liu X.D."/>
            <person name="Liao X.Y."/>
            <person name="Jiang Y.T."/>
            <person name="Yu X."/>
            <person name="Hao Y."/>
            <person name="Huang J."/>
            <person name="Zhao X.W."/>
            <person name="Ke S."/>
            <person name="Chen Y.Y."/>
            <person name="Wu W.L."/>
            <person name="Hsu J.L."/>
            <person name="Lin Y.F."/>
            <person name="Huang M.D."/>
            <person name="Li C.Y."/>
            <person name="Huang L."/>
            <person name="Wang Z.W."/>
            <person name="Zhao X."/>
            <person name="Zhong W.Y."/>
            <person name="Peng D.H."/>
            <person name="Ahmad S."/>
            <person name="Lan S."/>
            <person name="Zhang J.S."/>
            <person name="Tsai W.C."/>
            <person name="Van de Peer Y."/>
            <person name="Liu Z.J."/>
        </authorList>
    </citation>
    <scope>NUCLEOTIDE SEQUENCE</scope>
    <source>
        <strain evidence="1">SCP</strain>
    </source>
</reference>
<accession>A0AAV9BXD4</accession>
<evidence type="ECO:0000313" key="1">
    <source>
        <dbReference type="EMBL" id="KAK1281270.1"/>
    </source>
</evidence>
<dbReference type="AlphaFoldDB" id="A0AAV9BXD4"/>
<reference evidence="1" key="2">
    <citation type="submission" date="2023-06" db="EMBL/GenBank/DDBJ databases">
        <authorList>
            <person name="Ma L."/>
            <person name="Liu K.-W."/>
            <person name="Li Z."/>
            <person name="Hsiao Y.-Y."/>
            <person name="Qi Y."/>
            <person name="Fu T."/>
            <person name="Tang G."/>
            <person name="Zhang D."/>
            <person name="Sun W.-H."/>
            <person name="Liu D.-K."/>
            <person name="Li Y."/>
            <person name="Chen G.-Z."/>
            <person name="Liu X.-D."/>
            <person name="Liao X.-Y."/>
            <person name="Jiang Y.-T."/>
            <person name="Yu X."/>
            <person name="Hao Y."/>
            <person name="Huang J."/>
            <person name="Zhao X.-W."/>
            <person name="Ke S."/>
            <person name="Chen Y.-Y."/>
            <person name="Wu W.-L."/>
            <person name="Hsu J.-L."/>
            <person name="Lin Y.-F."/>
            <person name="Huang M.-D."/>
            <person name="Li C.-Y."/>
            <person name="Huang L."/>
            <person name="Wang Z.-W."/>
            <person name="Zhao X."/>
            <person name="Zhong W.-Y."/>
            <person name="Peng D.-H."/>
            <person name="Ahmad S."/>
            <person name="Lan S."/>
            <person name="Zhang J.-S."/>
            <person name="Tsai W.-C."/>
            <person name="Van De Peer Y."/>
            <person name="Liu Z.-J."/>
        </authorList>
    </citation>
    <scope>NUCLEOTIDE SEQUENCE</scope>
    <source>
        <strain evidence="1">SCP</strain>
        <tissue evidence="1">Leaves</tissue>
    </source>
</reference>
<comment type="caution">
    <text evidence="1">The sequence shown here is derived from an EMBL/GenBank/DDBJ whole genome shotgun (WGS) entry which is preliminary data.</text>
</comment>
<protein>
    <submittedName>
        <fullName evidence="1">Beta-glucosidase 44</fullName>
    </submittedName>
</protein>
<name>A0AAV9BXD4_ACOGR</name>
<keyword evidence="2" id="KW-1185">Reference proteome</keyword>
<dbReference type="Proteomes" id="UP001179952">
    <property type="component" value="Unassembled WGS sequence"/>
</dbReference>
<organism evidence="1 2">
    <name type="scientific">Acorus gramineus</name>
    <name type="common">Dwarf sweet flag</name>
    <dbReference type="NCBI Taxonomy" id="55184"/>
    <lineage>
        <taxon>Eukaryota</taxon>
        <taxon>Viridiplantae</taxon>
        <taxon>Streptophyta</taxon>
        <taxon>Embryophyta</taxon>
        <taxon>Tracheophyta</taxon>
        <taxon>Spermatophyta</taxon>
        <taxon>Magnoliopsida</taxon>
        <taxon>Liliopsida</taxon>
        <taxon>Acoraceae</taxon>
        <taxon>Acorus</taxon>
    </lineage>
</organism>
<evidence type="ECO:0000313" key="2">
    <source>
        <dbReference type="Proteomes" id="UP001179952"/>
    </source>
</evidence>
<sequence length="61" mass="7164">MVPWGPYKALAYIKDTYGNPTVILSENGSICYKNLIFKNYLSYMMVEQLIQNLYFLTTIFK</sequence>
<dbReference type="SUPFAM" id="SSF51445">
    <property type="entry name" value="(Trans)glycosidases"/>
    <property type="match status" value="1"/>
</dbReference>
<dbReference type="InterPro" id="IPR017853">
    <property type="entry name" value="GH"/>
</dbReference>
<proteinExistence type="predicted"/>
<gene>
    <name evidence="1" type="ORF">QJS04_geneDACA002998</name>
</gene>
<dbReference type="EMBL" id="JAUJYN010000001">
    <property type="protein sequence ID" value="KAK1281270.1"/>
    <property type="molecule type" value="Genomic_DNA"/>
</dbReference>